<keyword evidence="8 13" id="KW-0406">Ion transport</keyword>
<evidence type="ECO:0000313" key="16">
    <source>
        <dbReference type="EMBL" id="SEF39045.1"/>
    </source>
</evidence>
<dbReference type="InterPro" id="IPR002146">
    <property type="entry name" value="ATP_synth_b/b'su_bac/chlpt"/>
</dbReference>
<dbReference type="NCBIfam" id="TIGR01144">
    <property type="entry name" value="ATP_synt_b"/>
    <property type="match status" value="1"/>
</dbReference>
<reference evidence="17" key="1">
    <citation type="submission" date="2016-10" db="EMBL/GenBank/DDBJ databases">
        <authorList>
            <person name="Varghese N."/>
            <person name="Submissions S."/>
        </authorList>
    </citation>
    <scope>NUCLEOTIDE SEQUENCE [LARGE SCALE GENOMIC DNA]</scope>
    <source>
        <strain evidence="17">DSM 5463</strain>
    </source>
</reference>
<evidence type="ECO:0000256" key="2">
    <source>
        <dbReference type="ARBA" id="ARBA00022448"/>
    </source>
</evidence>
<comment type="function">
    <text evidence="11 13">F(1)F(0) ATP synthase produces ATP from ADP in the presence of a proton or sodium gradient. F-type ATPases consist of two structural domains, F(1) containing the extramembraneous catalytic core and F(0) containing the membrane proton channel, linked together by a central stalk and a peripheral stalk. During catalysis, ATP synthesis in the catalytic domain of F(1) is coupled via a rotary mechanism of the central stalk subunits to proton translocation.</text>
</comment>
<protein>
    <recommendedName>
        <fullName evidence="13">ATP synthase subunit b</fullName>
    </recommendedName>
    <alternativeName>
        <fullName evidence="13">ATP synthase F(0) sector subunit b</fullName>
    </alternativeName>
    <alternativeName>
        <fullName evidence="13">ATPase subunit I</fullName>
    </alternativeName>
    <alternativeName>
        <fullName evidence="13">F-type ATPase subunit b</fullName>
        <shortName evidence="13">F-ATPase subunit b</shortName>
    </alternativeName>
</protein>
<dbReference type="OrthoDB" id="9795863at2"/>
<dbReference type="NCBIfam" id="NF009992">
    <property type="entry name" value="PRK13461.1"/>
    <property type="match status" value="1"/>
</dbReference>
<keyword evidence="15" id="KW-0175">Coiled coil</keyword>
<proteinExistence type="inferred from homology"/>
<keyword evidence="2 13" id="KW-0813">Transport</keyword>
<evidence type="ECO:0000256" key="11">
    <source>
        <dbReference type="ARBA" id="ARBA00025198"/>
    </source>
</evidence>
<keyword evidence="10 13" id="KW-0066">ATP synthesis</keyword>
<keyword evidence="4 13" id="KW-0138">CF(0)</keyword>
<dbReference type="GO" id="GO:0005886">
    <property type="term" value="C:plasma membrane"/>
    <property type="evidence" value="ECO:0007669"/>
    <property type="project" value="UniProtKB-SubCell"/>
</dbReference>
<evidence type="ECO:0000256" key="7">
    <source>
        <dbReference type="ARBA" id="ARBA00022989"/>
    </source>
</evidence>
<evidence type="ECO:0000256" key="15">
    <source>
        <dbReference type="SAM" id="Coils"/>
    </source>
</evidence>
<keyword evidence="7 13" id="KW-1133">Transmembrane helix</keyword>
<keyword evidence="6 13" id="KW-0375">Hydrogen ion transport</keyword>
<evidence type="ECO:0000256" key="1">
    <source>
        <dbReference type="ARBA" id="ARBA00005513"/>
    </source>
</evidence>
<dbReference type="Pfam" id="PF00430">
    <property type="entry name" value="ATP-synt_B"/>
    <property type="match status" value="1"/>
</dbReference>
<keyword evidence="9 13" id="KW-0472">Membrane</keyword>
<keyword evidence="17" id="KW-1185">Reference proteome</keyword>
<dbReference type="InterPro" id="IPR050059">
    <property type="entry name" value="ATP_synthase_B_chain"/>
</dbReference>
<evidence type="ECO:0000313" key="17">
    <source>
        <dbReference type="Proteomes" id="UP000242850"/>
    </source>
</evidence>
<dbReference type="EMBL" id="FNUK01000001">
    <property type="protein sequence ID" value="SEF39045.1"/>
    <property type="molecule type" value="Genomic_DNA"/>
</dbReference>
<dbReference type="HAMAP" id="MF_01398">
    <property type="entry name" value="ATP_synth_b_bprime"/>
    <property type="match status" value="1"/>
</dbReference>
<dbReference type="CDD" id="cd06503">
    <property type="entry name" value="ATP-synt_Fo_b"/>
    <property type="match status" value="1"/>
</dbReference>
<evidence type="ECO:0000256" key="5">
    <source>
        <dbReference type="ARBA" id="ARBA00022692"/>
    </source>
</evidence>
<dbReference type="GO" id="GO:0012505">
    <property type="term" value="C:endomembrane system"/>
    <property type="evidence" value="ECO:0007669"/>
    <property type="project" value="UniProtKB-SubCell"/>
</dbReference>
<comment type="subcellular location">
    <subcellularLocation>
        <location evidence="13">Cell membrane</location>
        <topology evidence="13">Single-pass membrane protein</topology>
    </subcellularLocation>
    <subcellularLocation>
        <location evidence="12">Endomembrane system</location>
        <topology evidence="12">Single-pass membrane protein</topology>
    </subcellularLocation>
</comment>
<evidence type="ECO:0000256" key="13">
    <source>
        <dbReference type="HAMAP-Rule" id="MF_01398"/>
    </source>
</evidence>
<evidence type="ECO:0000256" key="6">
    <source>
        <dbReference type="ARBA" id="ARBA00022781"/>
    </source>
</evidence>
<keyword evidence="3 13" id="KW-1003">Cell membrane</keyword>
<dbReference type="Proteomes" id="UP000242850">
    <property type="component" value="Unassembled WGS sequence"/>
</dbReference>
<feature type="coiled-coil region" evidence="15">
    <location>
        <begin position="38"/>
        <end position="127"/>
    </location>
</feature>
<name>A0A1H5RL09_9CLOT</name>
<comment type="function">
    <text evidence="13">Component of the F(0) channel, it forms part of the peripheral stalk, linking F(1) to F(0).</text>
</comment>
<sequence>MNIEFWTVFFTILNTLILYAVLKKYFFDRFTNFMENRRISIENKINEANLNLEKSRELLKEYEEKLKEIEKEGKKLMEDYKRRANELYESILAEAKKEAELIKERARKDAKLEIERARDEIKRQIVDLSFLAASKILEKELDEKTHHKLIMEFIDKVGS</sequence>
<dbReference type="PANTHER" id="PTHR33445:SF1">
    <property type="entry name" value="ATP SYNTHASE SUBUNIT B"/>
    <property type="match status" value="1"/>
</dbReference>
<feature type="transmembrane region" description="Helical" evidence="13">
    <location>
        <begin position="6"/>
        <end position="27"/>
    </location>
</feature>
<comment type="similarity">
    <text evidence="1 13 14">Belongs to the ATPase B chain family.</text>
</comment>
<dbReference type="RefSeq" id="WP_159945756.1">
    <property type="nucleotide sequence ID" value="NZ_FNUK01000001.1"/>
</dbReference>
<evidence type="ECO:0000256" key="9">
    <source>
        <dbReference type="ARBA" id="ARBA00023136"/>
    </source>
</evidence>
<evidence type="ECO:0000256" key="12">
    <source>
        <dbReference type="ARBA" id="ARBA00037847"/>
    </source>
</evidence>
<evidence type="ECO:0000256" key="10">
    <source>
        <dbReference type="ARBA" id="ARBA00023310"/>
    </source>
</evidence>
<dbReference type="AlphaFoldDB" id="A0A1H5RL09"/>
<dbReference type="GO" id="GO:0046933">
    <property type="term" value="F:proton-transporting ATP synthase activity, rotational mechanism"/>
    <property type="evidence" value="ECO:0007669"/>
    <property type="project" value="UniProtKB-UniRule"/>
</dbReference>
<dbReference type="InterPro" id="IPR005864">
    <property type="entry name" value="ATP_synth_F0_bsu_bac"/>
</dbReference>
<comment type="subunit">
    <text evidence="13">F-type ATPases have 2 components, F(1) - the catalytic core - and F(0) - the membrane proton channel. F(1) has five subunits: alpha(3), beta(3), gamma(1), delta(1), epsilon(1). F(0) has three main subunits: a(1), b(2) and c(10-14). The alpha and beta chains form an alternating ring which encloses part of the gamma chain. F(1) is attached to F(0) by a central stalk formed by the gamma and epsilon chains, while a peripheral stalk is formed by the delta and b chains.</text>
</comment>
<evidence type="ECO:0000256" key="14">
    <source>
        <dbReference type="RuleBase" id="RU003848"/>
    </source>
</evidence>
<dbReference type="PANTHER" id="PTHR33445">
    <property type="entry name" value="ATP SYNTHASE SUBUNIT B', CHLOROPLASTIC"/>
    <property type="match status" value="1"/>
</dbReference>
<dbReference type="GO" id="GO:0045259">
    <property type="term" value="C:proton-transporting ATP synthase complex"/>
    <property type="evidence" value="ECO:0007669"/>
    <property type="project" value="UniProtKB-KW"/>
</dbReference>
<gene>
    <name evidence="13" type="primary">atpF</name>
    <name evidence="16" type="ORF">SAMN05660865_00090</name>
</gene>
<evidence type="ECO:0000256" key="4">
    <source>
        <dbReference type="ARBA" id="ARBA00022547"/>
    </source>
</evidence>
<organism evidence="16 17">
    <name type="scientific">Caloramator fervidus</name>
    <dbReference type="NCBI Taxonomy" id="29344"/>
    <lineage>
        <taxon>Bacteria</taxon>
        <taxon>Bacillati</taxon>
        <taxon>Bacillota</taxon>
        <taxon>Clostridia</taxon>
        <taxon>Eubacteriales</taxon>
        <taxon>Clostridiaceae</taxon>
        <taxon>Caloramator</taxon>
    </lineage>
</organism>
<dbReference type="GO" id="GO:0046961">
    <property type="term" value="F:proton-transporting ATPase activity, rotational mechanism"/>
    <property type="evidence" value="ECO:0007669"/>
    <property type="project" value="TreeGrafter"/>
</dbReference>
<evidence type="ECO:0000256" key="8">
    <source>
        <dbReference type="ARBA" id="ARBA00023065"/>
    </source>
</evidence>
<evidence type="ECO:0000256" key="3">
    <source>
        <dbReference type="ARBA" id="ARBA00022475"/>
    </source>
</evidence>
<keyword evidence="5 13" id="KW-0812">Transmembrane</keyword>
<accession>A0A1H5RL09</accession>